<dbReference type="PANTHER" id="PTHR35317:SF5">
    <property type="entry name" value="CCHC-TYPE DOMAIN-CONTAINING PROTEIN"/>
    <property type="match status" value="1"/>
</dbReference>
<feature type="compositionally biased region" description="Low complexity" evidence="1">
    <location>
        <begin position="266"/>
        <end position="279"/>
    </location>
</feature>
<evidence type="ECO:0000256" key="1">
    <source>
        <dbReference type="SAM" id="MobiDB-lite"/>
    </source>
</evidence>
<comment type="caution">
    <text evidence="2">The sequence shown here is derived from an EMBL/GenBank/DDBJ whole genome shotgun (WGS) entry which is preliminary data.</text>
</comment>
<gene>
    <name evidence="2" type="ORF">Sango_2884100</name>
</gene>
<reference evidence="2" key="2">
    <citation type="journal article" date="2024" name="Plant">
        <title>Genomic evolution and insights into agronomic trait innovations of Sesamum species.</title>
        <authorList>
            <person name="Miao H."/>
            <person name="Wang L."/>
            <person name="Qu L."/>
            <person name="Liu H."/>
            <person name="Sun Y."/>
            <person name="Le M."/>
            <person name="Wang Q."/>
            <person name="Wei S."/>
            <person name="Zheng Y."/>
            <person name="Lin W."/>
            <person name="Duan Y."/>
            <person name="Cao H."/>
            <person name="Xiong S."/>
            <person name="Wang X."/>
            <person name="Wei L."/>
            <person name="Li C."/>
            <person name="Ma Q."/>
            <person name="Ju M."/>
            <person name="Zhao R."/>
            <person name="Li G."/>
            <person name="Mu C."/>
            <person name="Tian Q."/>
            <person name="Mei H."/>
            <person name="Zhang T."/>
            <person name="Gao T."/>
            <person name="Zhang H."/>
        </authorList>
    </citation>
    <scope>NUCLEOTIDE SEQUENCE</scope>
    <source>
        <strain evidence="2">K16</strain>
    </source>
</reference>
<proteinExistence type="predicted"/>
<evidence type="ECO:0000313" key="3">
    <source>
        <dbReference type="Proteomes" id="UP001289374"/>
    </source>
</evidence>
<dbReference type="Pfam" id="PF14223">
    <property type="entry name" value="Retrotran_gag_2"/>
    <property type="match status" value="1"/>
</dbReference>
<keyword evidence="3" id="KW-1185">Reference proteome</keyword>
<feature type="compositionally biased region" description="Basic and acidic residues" evidence="1">
    <location>
        <begin position="251"/>
        <end position="265"/>
    </location>
</feature>
<accession>A0AAE1T631</accession>
<dbReference type="Proteomes" id="UP001289374">
    <property type="component" value="Unassembled WGS sequence"/>
</dbReference>
<feature type="region of interest" description="Disordered" evidence="1">
    <location>
        <begin position="245"/>
        <end position="290"/>
    </location>
</feature>
<sequence>FQKKKEDFRKIEKNAAHGRCLPAGWQRAPLAGMSQNPLSTILEANKFDGTNYSNWLRNLRIVLDFENQTYVLDKSLPQTLPEGSLPGERLRFKKFTQWHEDNRKVRSIVLSSISNEIQKQYERYEDVWSIMHRMKELYAVLDRHIRCAVTKAFFGARMIEVSSVREHGMMILSLVEKLKDLQTDLEKEETYVDVILQSLPPSYDQFIINYNMNGLEKNLHELINILVQYEVTIEKSAPSVLVGEVSTSKAKGKDAGREKRKKDETSSTAASTSSVPVTPLFGGKGKRKRVHHSKIPNDGCIYCQDKGNWKRDYPELLSDEGKLKMRSRKAETRRSPKDIRRSDVGHRLNQWLGAQGFTRKFKLGSDVEGNTRLDRVDPTENKVDPQNRAGIVDCSYLEGSEGHGKLAQWSSGRLLEWFVFVVLTTEIEWDFNITTKCPQIERFNPRRGLRISFAAMKPTLEGRSETFQVEDLEIGHRESYGDLH</sequence>
<feature type="non-terminal residue" evidence="2">
    <location>
        <position position="1"/>
    </location>
</feature>
<evidence type="ECO:0000313" key="2">
    <source>
        <dbReference type="EMBL" id="KAK4382308.1"/>
    </source>
</evidence>
<evidence type="ECO:0008006" key="4">
    <source>
        <dbReference type="Google" id="ProtNLM"/>
    </source>
</evidence>
<reference evidence="2" key="1">
    <citation type="submission" date="2020-06" db="EMBL/GenBank/DDBJ databases">
        <authorList>
            <person name="Li T."/>
            <person name="Hu X."/>
            <person name="Zhang T."/>
            <person name="Song X."/>
            <person name="Zhang H."/>
            <person name="Dai N."/>
            <person name="Sheng W."/>
            <person name="Hou X."/>
            <person name="Wei L."/>
        </authorList>
    </citation>
    <scope>NUCLEOTIDE SEQUENCE</scope>
    <source>
        <strain evidence="2">K16</strain>
        <tissue evidence="2">Leaf</tissue>
    </source>
</reference>
<protein>
    <recommendedName>
        <fullName evidence="4">Gag-pol polyprotein</fullName>
    </recommendedName>
</protein>
<dbReference type="EMBL" id="JACGWL010000718">
    <property type="protein sequence ID" value="KAK4382308.1"/>
    <property type="molecule type" value="Genomic_DNA"/>
</dbReference>
<organism evidence="2 3">
    <name type="scientific">Sesamum angolense</name>
    <dbReference type="NCBI Taxonomy" id="2727404"/>
    <lineage>
        <taxon>Eukaryota</taxon>
        <taxon>Viridiplantae</taxon>
        <taxon>Streptophyta</taxon>
        <taxon>Embryophyta</taxon>
        <taxon>Tracheophyta</taxon>
        <taxon>Spermatophyta</taxon>
        <taxon>Magnoliopsida</taxon>
        <taxon>eudicotyledons</taxon>
        <taxon>Gunneridae</taxon>
        <taxon>Pentapetalae</taxon>
        <taxon>asterids</taxon>
        <taxon>lamiids</taxon>
        <taxon>Lamiales</taxon>
        <taxon>Pedaliaceae</taxon>
        <taxon>Sesamum</taxon>
    </lineage>
</organism>
<dbReference type="PANTHER" id="PTHR35317">
    <property type="entry name" value="OS04G0629600 PROTEIN"/>
    <property type="match status" value="1"/>
</dbReference>
<name>A0AAE1T631_9LAMI</name>
<dbReference type="AlphaFoldDB" id="A0AAE1T631"/>